<keyword evidence="2 4" id="KW-0560">Oxidoreductase</keyword>
<reference evidence="10" key="1">
    <citation type="submission" date="2016-10" db="EMBL/GenBank/DDBJ databases">
        <authorList>
            <person name="Varghese N."/>
            <person name="Submissions S."/>
        </authorList>
    </citation>
    <scope>NUCLEOTIDE SEQUENCE [LARGE SCALE GENOMIC DNA]</scope>
    <source>
        <strain evidence="10">CGMCC 1.7062</strain>
    </source>
</reference>
<evidence type="ECO:0000256" key="7">
    <source>
        <dbReference type="RuleBase" id="RU003345"/>
    </source>
</evidence>
<dbReference type="InterPro" id="IPR016163">
    <property type="entry name" value="Ald_DH_C"/>
</dbReference>
<dbReference type="GO" id="GO:0006081">
    <property type="term" value="P:aldehyde metabolic process"/>
    <property type="evidence" value="ECO:0007669"/>
    <property type="project" value="InterPro"/>
</dbReference>
<dbReference type="SUPFAM" id="SSF53720">
    <property type="entry name" value="ALDH-like"/>
    <property type="match status" value="1"/>
</dbReference>
<dbReference type="InterPro" id="IPR015590">
    <property type="entry name" value="Aldehyde_DH_dom"/>
</dbReference>
<organism evidence="9 10">
    <name type="scientific">Vibrio hangzhouensis</name>
    <dbReference type="NCBI Taxonomy" id="462991"/>
    <lineage>
        <taxon>Bacteria</taxon>
        <taxon>Pseudomonadati</taxon>
        <taxon>Pseudomonadota</taxon>
        <taxon>Gammaproteobacteria</taxon>
        <taxon>Vibrionales</taxon>
        <taxon>Vibrionaceae</taxon>
        <taxon>Vibrio</taxon>
    </lineage>
</organism>
<dbReference type="EMBL" id="FNVG01000014">
    <property type="protein sequence ID" value="SEG45328.1"/>
    <property type="molecule type" value="Genomic_DNA"/>
</dbReference>
<dbReference type="Proteomes" id="UP000236721">
    <property type="component" value="Unassembled WGS sequence"/>
</dbReference>
<dbReference type="InterPro" id="IPR012394">
    <property type="entry name" value="Aldehyde_DH_NAD(P)"/>
</dbReference>
<protein>
    <recommendedName>
        <fullName evidence="4">Aldehyde dehydrogenase</fullName>
    </recommendedName>
</protein>
<dbReference type="InterPro" id="IPR029510">
    <property type="entry name" value="Ald_DH_CS_GLU"/>
</dbReference>
<dbReference type="CDD" id="cd07133">
    <property type="entry name" value="ALDH_CALDH_CalB"/>
    <property type="match status" value="1"/>
</dbReference>
<dbReference type="PROSITE" id="PS00070">
    <property type="entry name" value="ALDEHYDE_DEHYDR_CYS"/>
    <property type="match status" value="1"/>
</dbReference>
<dbReference type="GO" id="GO:0004029">
    <property type="term" value="F:aldehyde dehydrogenase (NAD+) activity"/>
    <property type="evidence" value="ECO:0007669"/>
    <property type="project" value="TreeGrafter"/>
</dbReference>
<dbReference type="PANTHER" id="PTHR43570">
    <property type="entry name" value="ALDEHYDE DEHYDROGENASE"/>
    <property type="match status" value="1"/>
</dbReference>
<dbReference type="AlphaFoldDB" id="A0A1H6A9F1"/>
<dbReference type="Gene3D" id="3.40.309.10">
    <property type="entry name" value="Aldehyde Dehydrogenase, Chain A, domain 2"/>
    <property type="match status" value="1"/>
</dbReference>
<dbReference type="GO" id="GO:0005737">
    <property type="term" value="C:cytoplasm"/>
    <property type="evidence" value="ECO:0007669"/>
    <property type="project" value="TreeGrafter"/>
</dbReference>
<evidence type="ECO:0000313" key="9">
    <source>
        <dbReference type="EMBL" id="SEG45328.1"/>
    </source>
</evidence>
<accession>A0A1H6A9F1</accession>
<dbReference type="PROSITE" id="PS00687">
    <property type="entry name" value="ALDEHYDE_DEHYDR_GLU"/>
    <property type="match status" value="1"/>
</dbReference>
<evidence type="ECO:0000256" key="6">
    <source>
        <dbReference type="PROSITE-ProRule" id="PRU10007"/>
    </source>
</evidence>
<feature type="active site" evidence="5">
    <location>
        <position position="277"/>
    </location>
</feature>
<evidence type="ECO:0000256" key="4">
    <source>
        <dbReference type="PIRNR" id="PIRNR036492"/>
    </source>
</evidence>
<dbReference type="Pfam" id="PF00171">
    <property type="entry name" value="Aldedh"/>
    <property type="match status" value="1"/>
</dbReference>
<dbReference type="PANTHER" id="PTHR43570:SF20">
    <property type="entry name" value="ALDEHYDE DEHYDROGENASE ALDX-RELATED"/>
    <property type="match status" value="1"/>
</dbReference>
<sequence>MSMLELNEQQLSAQLAEQNVTMAEPVIVDCEQRDALLARLEEQKAAFKESPFISRELRRVNLLKLEKVLRENQSAICEAIAKDFGHRSSTETALLEIFSSIDGIIDARKQLKKWMRVKQRHTSVWFWPAKNKVVPQPLGVVGIIVPWNYPLYLAIGPMTAALAAGNRVMVKMSENSAHLCQVLKDAFSTQFTEDELCFVAEEGNTGPIFSSLPFDHLIFTGSGATGRKVMASAAKNLTPVTLELGGKSPTIIAPDYDVKKAMKRILGGKVYNAGQTCVAPDYLFVPEDKLKQVIKSAKSIIKGRYKTTDHPDYTAVIDATSFQRLSDTLDAAKAGQGEVINLIPYSEPDPQTRRFPLHLVVSPDADEVVMTREIFGPILPILTYKTLDDVYHFIGERDRPLALYLFSNDKELQQTAMENTMSGAFTINDVMLHVAQHDLPFGGVGPSGMGHYHGREGFEAFSKMRPVMHQSKLSAISLLYSPYSGFARRVVNYLINRKWSKYPN</sequence>
<feature type="active site" evidence="5 6">
    <location>
        <position position="243"/>
    </location>
</feature>
<evidence type="ECO:0000313" key="10">
    <source>
        <dbReference type="Proteomes" id="UP000236721"/>
    </source>
</evidence>
<evidence type="ECO:0000256" key="2">
    <source>
        <dbReference type="ARBA" id="ARBA00023002"/>
    </source>
</evidence>
<dbReference type="Gene3D" id="3.40.605.10">
    <property type="entry name" value="Aldehyde Dehydrogenase, Chain A, domain 1"/>
    <property type="match status" value="1"/>
</dbReference>
<dbReference type="RefSeq" id="WP_244183113.1">
    <property type="nucleotide sequence ID" value="NZ_FNVG01000014.1"/>
</dbReference>
<gene>
    <name evidence="9" type="ORF">SAMN04488244_114113</name>
</gene>
<evidence type="ECO:0000256" key="5">
    <source>
        <dbReference type="PIRSR" id="PIRSR036492-1"/>
    </source>
</evidence>
<name>A0A1H6A9F1_9VIBR</name>
<evidence type="ECO:0000256" key="1">
    <source>
        <dbReference type="ARBA" id="ARBA00009986"/>
    </source>
</evidence>
<feature type="domain" description="Aldehyde dehydrogenase" evidence="8">
    <location>
        <begin position="40"/>
        <end position="465"/>
    </location>
</feature>
<keyword evidence="3" id="KW-0520">NAD</keyword>
<dbReference type="InterPro" id="IPR016162">
    <property type="entry name" value="Ald_DH_N"/>
</dbReference>
<evidence type="ECO:0000259" key="8">
    <source>
        <dbReference type="Pfam" id="PF00171"/>
    </source>
</evidence>
<evidence type="ECO:0000256" key="3">
    <source>
        <dbReference type="ARBA" id="ARBA00023027"/>
    </source>
</evidence>
<dbReference type="InterPro" id="IPR016160">
    <property type="entry name" value="Ald_DH_CS_CYS"/>
</dbReference>
<keyword evidence="10" id="KW-1185">Reference proteome</keyword>
<dbReference type="InterPro" id="IPR016161">
    <property type="entry name" value="Ald_DH/histidinol_DH"/>
</dbReference>
<proteinExistence type="inferred from homology"/>
<comment type="similarity">
    <text evidence="1 4 7">Belongs to the aldehyde dehydrogenase family.</text>
</comment>
<dbReference type="PIRSF" id="PIRSF036492">
    <property type="entry name" value="ALDH"/>
    <property type="match status" value="1"/>
</dbReference>